<evidence type="ECO:0000313" key="4">
    <source>
        <dbReference type="Proteomes" id="UP000653411"/>
    </source>
</evidence>
<reference evidence="3" key="2">
    <citation type="submission" date="2020-09" db="EMBL/GenBank/DDBJ databases">
        <authorList>
            <person name="Sun Q."/>
            <person name="Zhou Y."/>
        </authorList>
    </citation>
    <scope>NUCLEOTIDE SEQUENCE</scope>
    <source>
        <strain evidence="3">CGMCC 4.7110</strain>
    </source>
</reference>
<dbReference type="InterPro" id="IPR039445">
    <property type="entry name" value="DauR-like_HTH"/>
</dbReference>
<comment type="caution">
    <text evidence="3">The sequence shown here is derived from an EMBL/GenBank/DDBJ whole genome shotgun (WGS) entry which is preliminary data.</text>
</comment>
<dbReference type="InterPro" id="IPR013559">
    <property type="entry name" value="YheO"/>
</dbReference>
<dbReference type="EMBL" id="BMML01000014">
    <property type="protein sequence ID" value="GGN24377.1"/>
    <property type="molecule type" value="Genomic_DNA"/>
</dbReference>
<keyword evidence="3" id="KW-0238">DNA-binding</keyword>
<protein>
    <submittedName>
        <fullName evidence="3">DNA-binding protein</fullName>
    </submittedName>
</protein>
<dbReference type="RefSeq" id="WP_189265746.1">
    <property type="nucleotide sequence ID" value="NZ_BMML01000014.1"/>
</dbReference>
<dbReference type="AlphaFoldDB" id="A0A917XGS4"/>
<accession>A0A917XGS4</accession>
<evidence type="ECO:0000259" key="2">
    <source>
        <dbReference type="Pfam" id="PF13309"/>
    </source>
</evidence>
<organism evidence="3 4">
    <name type="scientific">Streptomyces fuscichromogenes</name>
    <dbReference type="NCBI Taxonomy" id="1324013"/>
    <lineage>
        <taxon>Bacteria</taxon>
        <taxon>Bacillati</taxon>
        <taxon>Actinomycetota</taxon>
        <taxon>Actinomycetes</taxon>
        <taxon>Kitasatosporales</taxon>
        <taxon>Streptomycetaceae</taxon>
        <taxon>Streptomyces</taxon>
    </lineage>
</organism>
<dbReference type="PANTHER" id="PTHR35568:SF1">
    <property type="entry name" value="TRANSCRIPTIONAL REGULATOR DAUR"/>
    <property type="match status" value="1"/>
</dbReference>
<evidence type="ECO:0000313" key="3">
    <source>
        <dbReference type="EMBL" id="GGN24377.1"/>
    </source>
</evidence>
<feature type="domain" description="YheO-like" evidence="1">
    <location>
        <begin position="23"/>
        <end position="129"/>
    </location>
</feature>
<sequence length="231" mass="24709">MDSEAGPVPRSAEADAEADRVLATARQLVPGIQATFGRICEVVLHDFRRGDHSVVAITGDVTHREVGSPMSAIGLSLLRQGEAAEDKLNYVTRLPDGRVMKSTTMLLRLADGTVTGALCINLDVTQLRMSSMLLNEVIGGNGEAAEPQPVTFGSDAETVIESVLAEVEGQLGKPLTHLATAEWLSVFKTLDERGVFQLRRAVPMLAGRLGISRASVYNYIGRLRDETPAGG</sequence>
<keyword evidence="4" id="KW-1185">Reference proteome</keyword>
<reference evidence="3" key="1">
    <citation type="journal article" date="2014" name="Int. J. Syst. Evol. Microbiol.">
        <title>Complete genome sequence of Corynebacterium casei LMG S-19264T (=DSM 44701T), isolated from a smear-ripened cheese.</title>
        <authorList>
            <consortium name="US DOE Joint Genome Institute (JGI-PGF)"/>
            <person name="Walter F."/>
            <person name="Albersmeier A."/>
            <person name="Kalinowski J."/>
            <person name="Ruckert C."/>
        </authorList>
    </citation>
    <scope>NUCLEOTIDE SEQUENCE</scope>
    <source>
        <strain evidence="3">CGMCC 4.7110</strain>
    </source>
</reference>
<feature type="domain" description="Transcriptional regulator DauR-like HTH" evidence="2">
    <location>
        <begin position="160"/>
        <end position="220"/>
    </location>
</feature>
<proteinExistence type="predicted"/>
<dbReference type="Pfam" id="PF13309">
    <property type="entry name" value="HTH_22"/>
    <property type="match status" value="1"/>
</dbReference>
<evidence type="ECO:0000259" key="1">
    <source>
        <dbReference type="Pfam" id="PF08348"/>
    </source>
</evidence>
<dbReference type="GO" id="GO:0003677">
    <property type="term" value="F:DNA binding"/>
    <property type="evidence" value="ECO:0007669"/>
    <property type="project" value="UniProtKB-KW"/>
</dbReference>
<dbReference type="Proteomes" id="UP000653411">
    <property type="component" value="Unassembled WGS sequence"/>
</dbReference>
<name>A0A917XGS4_9ACTN</name>
<dbReference type="InterPro" id="IPR039446">
    <property type="entry name" value="DauR-like"/>
</dbReference>
<gene>
    <name evidence="3" type="ORF">GCM10011578_057510</name>
</gene>
<dbReference type="PANTHER" id="PTHR35568">
    <property type="entry name" value="TRANSCRIPTIONAL REGULATOR DAUR"/>
    <property type="match status" value="1"/>
</dbReference>
<dbReference type="Pfam" id="PF08348">
    <property type="entry name" value="PAS_6"/>
    <property type="match status" value="1"/>
</dbReference>